<evidence type="ECO:0000256" key="6">
    <source>
        <dbReference type="SAM" id="Phobius"/>
    </source>
</evidence>
<dbReference type="InterPro" id="IPR052714">
    <property type="entry name" value="MFS_Exporter"/>
</dbReference>
<gene>
    <name evidence="8" type="ORF">IAA69_08930</name>
</gene>
<evidence type="ECO:0000256" key="4">
    <source>
        <dbReference type="ARBA" id="ARBA00023136"/>
    </source>
</evidence>
<evidence type="ECO:0000256" key="3">
    <source>
        <dbReference type="ARBA" id="ARBA00022989"/>
    </source>
</evidence>
<keyword evidence="2 6" id="KW-0812">Transmembrane</keyword>
<comment type="caution">
    <text evidence="8">The sequence shown here is derived from an EMBL/GenBank/DDBJ whole genome shotgun (WGS) entry which is preliminary data.</text>
</comment>
<feature type="transmembrane region" description="Helical" evidence="6">
    <location>
        <begin position="334"/>
        <end position="357"/>
    </location>
</feature>
<dbReference type="EMBL" id="DVGB01000109">
    <property type="protein sequence ID" value="HIR02365.1"/>
    <property type="molecule type" value="Genomic_DNA"/>
</dbReference>
<dbReference type="PANTHER" id="PTHR23531:SF1">
    <property type="entry name" value="QUINOLENE RESISTANCE PROTEIN NORA"/>
    <property type="match status" value="1"/>
</dbReference>
<feature type="transmembrane region" description="Helical" evidence="6">
    <location>
        <begin position="427"/>
        <end position="449"/>
    </location>
</feature>
<feature type="region of interest" description="Disordered" evidence="5">
    <location>
        <begin position="214"/>
        <end position="266"/>
    </location>
</feature>
<feature type="transmembrane region" description="Helical" evidence="6">
    <location>
        <begin position="277"/>
        <end position="301"/>
    </location>
</feature>
<dbReference type="Proteomes" id="UP000824261">
    <property type="component" value="Unassembled WGS sequence"/>
</dbReference>
<feature type="transmembrane region" description="Helical" evidence="6">
    <location>
        <begin position="82"/>
        <end position="100"/>
    </location>
</feature>
<dbReference type="PANTHER" id="PTHR23531">
    <property type="entry name" value="QUINOLENE RESISTANCE PROTEIN NORA"/>
    <property type="match status" value="1"/>
</dbReference>
<reference evidence="8" key="2">
    <citation type="journal article" date="2021" name="PeerJ">
        <title>Extensive microbial diversity within the chicken gut microbiome revealed by metagenomics and culture.</title>
        <authorList>
            <person name="Gilroy R."/>
            <person name="Ravi A."/>
            <person name="Getino M."/>
            <person name="Pursley I."/>
            <person name="Horton D.L."/>
            <person name="Alikhan N.F."/>
            <person name="Baker D."/>
            <person name="Gharbi K."/>
            <person name="Hall N."/>
            <person name="Watson M."/>
            <person name="Adriaenssens E.M."/>
            <person name="Foster-Nyarko E."/>
            <person name="Jarju S."/>
            <person name="Secka A."/>
            <person name="Antonio M."/>
            <person name="Oren A."/>
            <person name="Chaudhuri R.R."/>
            <person name="La Ragione R."/>
            <person name="Hildebrand F."/>
            <person name="Pallen M.J."/>
        </authorList>
    </citation>
    <scope>NUCLEOTIDE SEQUENCE</scope>
    <source>
        <strain evidence="8">ChiGjej1B1-2707</strain>
    </source>
</reference>
<evidence type="ECO:0000313" key="9">
    <source>
        <dbReference type="Proteomes" id="UP000824261"/>
    </source>
</evidence>
<feature type="transmembrane region" description="Helical" evidence="6">
    <location>
        <begin position="51"/>
        <end position="70"/>
    </location>
</feature>
<evidence type="ECO:0000256" key="1">
    <source>
        <dbReference type="ARBA" id="ARBA00004651"/>
    </source>
</evidence>
<sequence length="462" mass="47602">MVHVPNSSRPKVWSGVFILTIVITFFAFVAGQGLNTGMSVYVEHQGGTATFAGLLMAVFSASAAVSRIVVGPAIDTRGRRTIMVAGSAVLAVGVLLPGVIPGDTSLVVGRFLQGVGFASATTAAATAAADTLPQERMAEGISYYGLGQALATSVGPAFALFLIGTDPAENLFYVLSAVAGVTMVLAGVCGYERRLSMLPKEAVYRQEHEANAESASCAADEEFDGKTPGSSPEGKGGVREGAGGARAHSAPSAKLADADTTAPKEPRGISRIFEPRALPGAVPMLFMSAAFGFAVSFAGLYGESLGIVNAGVFYTCSAVSMIVIRFASKPLMEALLPIQTFALAGACGIVAFAMLLASGSNELLFYGAGLFYGVCLGISLPLNQSVAVKNTPPERWGATNALYLLASDIGIGGASVIWGATNDLFGFSFTICCVVGCVLVSYALAWAVYPQSAKRRSAARRP</sequence>
<feature type="transmembrane region" description="Helical" evidence="6">
    <location>
        <begin position="12"/>
        <end position="31"/>
    </location>
</feature>
<dbReference type="GO" id="GO:0022857">
    <property type="term" value="F:transmembrane transporter activity"/>
    <property type="evidence" value="ECO:0007669"/>
    <property type="project" value="InterPro"/>
</dbReference>
<evidence type="ECO:0000256" key="5">
    <source>
        <dbReference type="SAM" id="MobiDB-lite"/>
    </source>
</evidence>
<name>A0A9D1A217_9ACTN</name>
<feature type="transmembrane region" description="Helical" evidence="6">
    <location>
        <begin position="363"/>
        <end position="382"/>
    </location>
</feature>
<accession>A0A9D1A217</accession>
<dbReference type="InterPro" id="IPR011701">
    <property type="entry name" value="MFS"/>
</dbReference>
<keyword evidence="3 6" id="KW-1133">Transmembrane helix</keyword>
<dbReference type="PROSITE" id="PS50850">
    <property type="entry name" value="MFS"/>
    <property type="match status" value="1"/>
</dbReference>
<dbReference type="Gene3D" id="1.20.1250.20">
    <property type="entry name" value="MFS general substrate transporter like domains"/>
    <property type="match status" value="1"/>
</dbReference>
<feature type="domain" description="Major facilitator superfamily (MFS) profile" evidence="7">
    <location>
        <begin position="16"/>
        <end position="453"/>
    </location>
</feature>
<feature type="transmembrane region" description="Helical" evidence="6">
    <location>
        <begin position="307"/>
        <end position="327"/>
    </location>
</feature>
<evidence type="ECO:0000313" key="8">
    <source>
        <dbReference type="EMBL" id="HIR02365.1"/>
    </source>
</evidence>
<feature type="transmembrane region" description="Helical" evidence="6">
    <location>
        <begin position="402"/>
        <end position="421"/>
    </location>
</feature>
<keyword evidence="4 6" id="KW-0472">Membrane</keyword>
<feature type="transmembrane region" description="Helical" evidence="6">
    <location>
        <begin position="141"/>
        <end position="165"/>
    </location>
</feature>
<feature type="transmembrane region" description="Helical" evidence="6">
    <location>
        <begin position="106"/>
        <end position="129"/>
    </location>
</feature>
<dbReference type="InterPro" id="IPR036259">
    <property type="entry name" value="MFS_trans_sf"/>
</dbReference>
<reference evidence="8" key="1">
    <citation type="submission" date="2020-10" db="EMBL/GenBank/DDBJ databases">
        <authorList>
            <person name="Gilroy R."/>
        </authorList>
    </citation>
    <scope>NUCLEOTIDE SEQUENCE</scope>
    <source>
        <strain evidence="8">ChiGjej1B1-2707</strain>
    </source>
</reference>
<dbReference type="GO" id="GO:0005886">
    <property type="term" value="C:plasma membrane"/>
    <property type="evidence" value="ECO:0007669"/>
    <property type="project" value="UniProtKB-SubCell"/>
</dbReference>
<evidence type="ECO:0000259" key="7">
    <source>
        <dbReference type="PROSITE" id="PS50850"/>
    </source>
</evidence>
<dbReference type="InterPro" id="IPR020846">
    <property type="entry name" value="MFS_dom"/>
</dbReference>
<organism evidence="8 9">
    <name type="scientific">Candidatus Aveggerthella stercoripullorum</name>
    <dbReference type="NCBI Taxonomy" id="2840688"/>
    <lineage>
        <taxon>Bacteria</taxon>
        <taxon>Bacillati</taxon>
        <taxon>Actinomycetota</taxon>
        <taxon>Coriobacteriia</taxon>
        <taxon>Eggerthellales</taxon>
        <taxon>Eggerthellaceae</taxon>
        <taxon>Eggerthellaceae incertae sedis</taxon>
        <taxon>Candidatus Aveggerthella</taxon>
    </lineage>
</organism>
<protein>
    <submittedName>
        <fullName evidence="8">MFS transporter</fullName>
    </submittedName>
</protein>
<evidence type="ECO:0000256" key="2">
    <source>
        <dbReference type="ARBA" id="ARBA00022692"/>
    </source>
</evidence>
<dbReference type="Pfam" id="PF07690">
    <property type="entry name" value="MFS_1"/>
    <property type="match status" value="1"/>
</dbReference>
<dbReference type="SUPFAM" id="SSF103473">
    <property type="entry name" value="MFS general substrate transporter"/>
    <property type="match status" value="1"/>
</dbReference>
<feature type="transmembrane region" description="Helical" evidence="6">
    <location>
        <begin position="171"/>
        <end position="191"/>
    </location>
</feature>
<comment type="subcellular location">
    <subcellularLocation>
        <location evidence="1">Cell membrane</location>
        <topology evidence="1">Multi-pass membrane protein</topology>
    </subcellularLocation>
</comment>
<proteinExistence type="predicted"/>
<dbReference type="AlphaFoldDB" id="A0A9D1A217"/>